<dbReference type="CDD" id="cd00560">
    <property type="entry name" value="PanC"/>
    <property type="match status" value="1"/>
</dbReference>
<dbReference type="GO" id="GO:0004592">
    <property type="term" value="F:pantoate-beta-alanine ligase activity"/>
    <property type="evidence" value="ECO:0007669"/>
    <property type="project" value="UniProtKB-EC"/>
</dbReference>
<feature type="active site" description="Proton donor" evidence="8">
    <location>
        <position position="37"/>
    </location>
</feature>
<dbReference type="InterPro" id="IPR004821">
    <property type="entry name" value="Cyt_trans-like"/>
</dbReference>
<dbReference type="Gene3D" id="3.40.50.620">
    <property type="entry name" value="HUPs"/>
    <property type="match status" value="1"/>
</dbReference>
<keyword evidence="10" id="KW-1185">Reference proteome</keyword>
<keyword evidence="6 8" id="KW-0067">ATP-binding</keyword>
<dbReference type="PANTHER" id="PTHR21299">
    <property type="entry name" value="CYTIDYLATE KINASE/PANTOATE-BETA-ALANINE LIGASE"/>
    <property type="match status" value="1"/>
</dbReference>
<dbReference type="Proteomes" id="UP001058120">
    <property type="component" value="Chromosome"/>
</dbReference>
<evidence type="ECO:0000256" key="2">
    <source>
        <dbReference type="ARBA" id="ARBA00009256"/>
    </source>
</evidence>
<name>A0ABY5Y1B8_9BACT</name>
<feature type="binding site" evidence="8">
    <location>
        <position position="61"/>
    </location>
    <ligand>
        <name>beta-alanine</name>
        <dbReference type="ChEBI" id="CHEBI:57966"/>
    </ligand>
</feature>
<comment type="pathway">
    <text evidence="1 8">Cofactor biosynthesis; (R)-pantothenate biosynthesis; (R)-pantothenate from (R)-pantoate and beta-alanine: step 1/1.</text>
</comment>
<dbReference type="NCBIfam" id="TIGR00125">
    <property type="entry name" value="cyt_tran_rel"/>
    <property type="match status" value="1"/>
</dbReference>
<evidence type="ECO:0000256" key="4">
    <source>
        <dbReference type="ARBA" id="ARBA00022655"/>
    </source>
</evidence>
<evidence type="ECO:0000256" key="6">
    <source>
        <dbReference type="ARBA" id="ARBA00022840"/>
    </source>
</evidence>
<dbReference type="RefSeq" id="WP_334314956.1">
    <property type="nucleotide sequence ID" value="NZ_CP065938.1"/>
</dbReference>
<feature type="binding site" evidence="8">
    <location>
        <begin position="184"/>
        <end position="187"/>
    </location>
    <ligand>
        <name>ATP</name>
        <dbReference type="ChEBI" id="CHEBI:30616"/>
    </ligand>
</feature>
<gene>
    <name evidence="8" type="primary">panC</name>
    <name evidence="9" type="ORF">JBF11_07965</name>
</gene>
<comment type="function">
    <text evidence="8">Catalyzes the condensation of pantoate with beta-alanine in an ATP-dependent reaction via a pantoyl-adenylate intermediate.</text>
</comment>
<evidence type="ECO:0000313" key="9">
    <source>
        <dbReference type="EMBL" id="UWX05379.1"/>
    </source>
</evidence>
<dbReference type="Gene3D" id="3.30.1300.10">
    <property type="entry name" value="Pantoate-beta-alanine ligase, C-terminal domain"/>
    <property type="match status" value="1"/>
</dbReference>
<dbReference type="InterPro" id="IPR003721">
    <property type="entry name" value="Pantoate_ligase"/>
</dbReference>
<sequence length="282" mass="31382">MEIIATLNEIKARCRELKKQGKTIALVPTMGYLHAGHISLITKAKELADIVVVSRFVNPTQFAPNEDLDAYPNDPDRDHAATEKAGTDILFEPPANAMYHPDHATWVEVPELAKGLCGVTRPTHFRGVCTVVTKLFNLIQPDFACFGEKDYQQLTIIRRMVRDLNMPVEIVGCPLVRESDGLAMSSRNAYLTEEERALAPHIRKGLLLLKEKAEQGEHSAKNLHAFFAGYIKENIPMARIDYCSMVDKDNLENVETLKGSAVVAVAVYLGKARLLDNISITK</sequence>
<reference evidence="9" key="1">
    <citation type="submission" date="2020-12" db="EMBL/GenBank/DDBJ databases">
        <title>Taurinivorans muris gen. nov., sp. nov., fundamental and realized metabolic niche of a ubiquitous sulfidogenic bacterium in the murine intestine.</title>
        <authorList>
            <person name="Ye H."/>
            <person name="Hanson B.T."/>
            <person name="Loy A."/>
        </authorList>
    </citation>
    <scope>NUCLEOTIDE SEQUENCE</scope>
    <source>
        <strain evidence="9">LT0009</strain>
    </source>
</reference>
<evidence type="ECO:0000256" key="8">
    <source>
        <dbReference type="HAMAP-Rule" id="MF_00158"/>
    </source>
</evidence>
<feature type="binding site" evidence="8">
    <location>
        <position position="61"/>
    </location>
    <ligand>
        <name>(R)-pantoate</name>
        <dbReference type="ChEBI" id="CHEBI:15980"/>
    </ligand>
</feature>
<protein>
    <recommendedName>
        <fullName evidence="8">Pantothenate synthetase</fullName>
        <shortName evidence="8">PS</shortName>
        <ecNumber evidence="8">6.3.2.1</ecNumber>
    </recommendedName>
    <alternativeName>
        <fullName evidence="8">Pantoate--beta-alanine ligase</fullName>
    </alternativeName>
    <alternativeName>
        <fullName evidence="8">Pantoate-activating enzyme</fullName>
    </alternativeName>
</protein>
<comment type="miscellaneous">
    <text evidence="8">The reaction proceeds by a bi uni uni bi ping pong mechanism.</text>
</comment>
<keyword evidence="8" id="KW-0963">Cytoplasm</keyword>
<dbReference type="InterPro" id="IPR014729">
    <property type="entry name" value="Rossmann-like_a/b/a_fold"/>
</dbReference>
<keyword evidence="5 8" id="KW-0547">Nucleotide-binding</keyword>
<evidence type="ECO:0000256" key="3">
    <source>
        <dbReference type="ARBA" id="ARBA00022598"/>
    </source>
</evidence>
<dbReference type="HAMAP" id="MF_00158">
    <property type="entry name" value="PanC"/>
    <property type="match status" value="1"/>
</dbReference>
<comment type="catalytic activity">
    <reaction evidence="7 8">
        <text>(R)-pantoate + beta-alanine + ATP = (R)-pantothenate + AMP + diphosphate + H(+)</text>
        <dbReference type="Rhea" id="RHEA:10912"/>
        <dbReference type="ChEBI" id="CHEBI:15378"/>
        <dbReference type="ChEBI" id="CHEBI:15980"/>
        <dbReference type="ChEBI" id="CHEBI:29032"/>
        <dbReference type="ChEBI" id="CHEBI:30616"/>
        <dbReference type="ChEBI" id="CHEBI:33019"/>
        <dbReference type="ChEBI" id="CHEBI:57966"/>
        <dbReference type="ChEBI" id="CHEBI:456215"/>
        <dbReference type="EC" id="6.3.2.1"/>
    </reaction>
</comment>
<dbReference type="InterPro" id="IPR042176">
    <property type="entry name" value="Pantoate_ligase_C"/>
</dbReference>
<accession>A0ABY5Y1B8</accession>
<feature type="binding site" evidence="8">
    <location>
        <begin position="30"/>
        <end position="37"/>
    </location>
    <ligand>
        <name>ATP</name>
        <dbReference type="ChEBI" id="CHEBI:30616"/>
    </ligand>
</feature>
<evidence type="ECO:0000256" key="7">
    <source>
        <dbReference type="ARBA" id="ARBA00048258"/>
    </source>
</evidence>
<feature type="binding site" evidence="8">
    <location>
        <begin position="147"/>
        <end position="150"/>
    </location>
    <ligand>
        <name>ATP</name>
        <dbReference type="ChEBI" id="CHEBI:30616"/>
    </ligand>
</feature>
<keyword evidence="3 8" id="KW-0436">Ligase</keyword>
<dbReference type="SUPFAM" id="SSF52374">
    <property type="entry name" value="Nucleotidylyl transferase"/>
    <property type="match status" value="1"/>
</dbReference>
<organism evidence="9 10">
    <name type="scientific">Taurinivorans muris</name>
    <dbReference type="NCBI Taxonomy" id="2787751"/>
    <lineage>
        <taxon>Bacteria</taxon>
        <taxon>Pseudomonadati</taxon>
        <taxon>Thermodesulfobacteriota</taxon>
        <taxon>Desulfovibrionia</taxon>
        <taxon>Desulfovibrionales</taxon>
        <taxon>Desulfovibrionaceae</taxon>
        <taxon>Taurinivorans</taxon>
    </lineage>
</organism>
<comment type="subcellular location">
    <subcellularLocation>
        <location evidence="8">Cytoplasm</location>
    </subcellularLocation>
</comment>
<evidence type="ECO:0000256" key="1">
    <source>
        <dbReference type="ARBA" id="ARBA00004990"/>
    </source>
</evidence>
<evidence type="ECO:0000313" key="10">
    <source>
        <dbReference type="Proteomes" id="UP001058120"/>
    </source>
</evidence>
<evidence type="ECO:0000256" key="5">
    <source>
        <dbReference type="ARBA" id="ARBA00022741"/>
    </source>
</evidence>
<dbReference type="PANTHER" id="PTHR21299:SF1">
    <property type="entry name" value="PANTOATE--BETA-ALANINE LIGASE"/>
    <property type="match status" value="1"/>
</dbReference>
<dbReference type="NCBIfam" id="TIGR00018">
    <property type="entry name" value="panC"/>
    <property type="match status" value="1"/>
</dbReference>
<feature type="binding site" evidence="8">
    <location>
        <position position="153"/>
    </location>
    <ligand>
        <name>(R)-pantoate</name>
        <dbReference type="ChEBI" id="CHEBI:15980"/>
    </ligand>
</feature>
<comment type="similarity">
    <text evidence="2 8">Belongs to the pantothenate synthetase family.</text>
</comment>
<dbReference type="Pfam" id="PF02569">
    <property type="entry name" value="Pantoate_ligase"/>
    <property type="match status" value="1"/>
</dbReference>
<proteinExistence type="inferred from homology"/>
<dbReference type="EMBL" id="CP065938">
    <property type="protein sequence ID" value="UWX05379.1"/>
    <property type="molecule type" value="Genomic_DNA"/>
</dbReference>
<keyword evidence="4 8" id="KW-0566">Pantothenate biosynthesis</keyword>
<comment type="subunit">
    <text evidence="8">Homodimer.</text>
</comment>
<feature type="binding site" evidence="8">
    <location>
        <position position="176"/>
    </location>
    <ligand>
        <name>ATP</name>
        <dbReference type="ChEBI" id="CHEBI:30616"/>
    </ligand>
</feature>
<dbReference type="EC" id="6.3.2.1" evidence="8"/>